<name>A0ABT1MFG0_9MYCO</name>
<comment type="caution">
    <text evidence="3">The sequence shown here is derived from an EMBL/GenBank/DDBJ whole genome shotgun (WGS) entry which is preliminary data.</text>
</comment>
<dbReference type="EMBL" id="JANDBD010000023">
    <property type="protein sequence ID" value="MCP9276944.1"/>
    <property type="molecule type" value="Genomic_DNA"/>
</dbReference>
<keyword evidence="2" id="KW-1133">Transmembrane helix</keyword>
<evidence type="ECO:0000313" key="3">
    <source>
        <dbReference type="EMBL" id="MCP9276944.1"/>
    </source>
</evidence>
<accession>A0ABT1MFG0</accession>
<sequence>MDVYDGLLLMGACVVTTAVLLFKPRRSARSARIDRLLEEAAERRLDGGPRCWALLPSQPSAGDVCVRADGHSGPHRSRHDDGGHREWFDSADHWTMWRRRPTGRFDG</sequence>
<gene>
    <name evidence="3" type="ORF">NM203_32675</name>
</gene>
<dbReference type="RefSeq" id="WP_255065240.1">
    <property type="nucleotide sequence ID" value="NZ_JANDBD010000023.1"/>
</dbReference>
<keyword evidence="2" id="KW-0472">Membrane</keyword>
<feature type="transmembrane region" description="Helical" evidence="2">
    <location>
        <begin position="6"/>
        <end position="22"/>
    </location>
</feature>
<keyword evidence="4" id="KW-1185">Reference proteome</keyword>
<feature type="region of interest" description="Disordered" evidence="1">
    <location>
        <begin position="67"/>
        <end position="87"/>
    </location>
</feature>
<evidence type="ECO:0000256" key="1">
    <source>
        <dbReference type="SAM" id="MobiDB-lite"/>
    </source>
</evidence>
<keyword evidence="2" id="KW-0812">Transmembrane</keyword>
<evidence type="ECO:0000313" key="4">
    <source>
        <dbReference type="Proteomes" id="UP001651690"/>
    </source>
</evidence>
<dbReference type="Proteomes" id="UP001651690">
    <property type="component" value="Unassembled WGS sequence"/>
</dbReference>
<reference evidence="3 4" key="1">
    <citation type="submission" date="2022-06" db="EMBL/GenBank/DDBJ databases">
        <title>Mycolicibacterium sp. CAU 1645 isolated from seawater.</title>
        <authorList>
            <person name="Kim W."/>
        </authorList>
    </citation>
    <scope>NUCLEOTIDE SEQUENCE [LARGE SCALE GENOMIC DNA]</scope>
    <source>
        <strain evidence="3 4">CAU 1645</strain>
    </source>
</reference>
<organism evidence="3 4">
    <name type="scientific">Mycolicibacterium arenosum</name>
    <dbReference type="NCBI Taxonomy" id="2952157"/>
    <lineage>
        <taxon>Bacteria</taxon>
        <taxon>Bacillati</taxon>
        <taxon>Actinomycetota</taxon>
        <taxon>Actinomycetes</taxon>
        <taxon>Mycobacteriales</taxon>
        <taxon>Mycobacteriaceae</taxon>
        <taxon>Mycolicibacterium</taxon>
    </lineage>
</organism>
<protein>
    <submittedName>
        <fullName evidence="3">Uncharacterized protein</fullName>
    </submittedName>
</protein>
<proteinExistence type="predicted"/>
<evidence type="ECO:0000256" key="2">
    <source>
        <dbReference type="SAM" id="Phobius"/>
    </source>
</evidence>